<reference evidence="1 2" key="1">
    <citation type="submission" date="2012-05" db="EMBL/GenBank/DDBJ databases">
        <title>Recombination and specialization in a pathogen metapopulation.</title>
        <authorList>
            <person name="Gardiner A."/>
            <person name="Kemen E."/>
            <person name="Schultz-Larsen T."/>
            <person name="MacLean D."/>
            <person name="Van Oosterhout C."/>
            <person name="Jones J.D.G."/>
        </authorList>
    </citation>
    <scope>NUCLEOTIDE SEQUENCE [LARGE SCALE GENOMIC DNA]</scope>
    <source>
        <strain evidence="1 2">Ac Nc2</strain>
    </source>
</reference>
<evidence type="ECO:0000313" key="1">
    <source>
        <dbReference type="EMBL" id="CCI10316.1"/>
    </source>
</evidence>
<comment type="caution">
    <text evidence="1">The sequence shown here is derived from an EMBL/GenBank/DDBJ whole genome shotgun (WGS) entry which is preliminary data.</text>
</comment>
<proteinExistence type="predicted"/>
<gene>
    <name evidence="1" type="ORF">BN9_093120</name>
</gene>
<dbReference type="AlphaFoldDB" id="A0A024FTG6"/>
<organism evidence="1 2">
    <name type="scientific">Albugo candida</name>
    <dbReference type="NCBI Taxonomy" id="65357"/>
    <lineage>
        <taxon>Eukaryota</taxon>
        <taxon>Sar</taxon>
        <taxon>Stramenopiles</taxon>
        <taxon>Oomycota</taxon>
        <taxon>Peronosporomycetes</taxon>
        <taxon>Albuginales</taxon>
        <taxon>Albuginaceae</taxon>
        <taxon>Albugo</taxon>
    </lineage>
</organism>
<sequence length="49" mass="5823">MCHTLILCEHTIDLMKLSDRNDYWKLGRLERHISQMGITKSFPLDDSFL</sequence>
<evidence type="ECO:0000313" key="2">
    <source>
        <dbReference type="Proteomes" id="UP000053237"/>
    </source>
</evidence>
<name>A0A024FTG6_9STRA</name>
<dbReference type="InParanoid" id="A0A024FTG6"/>
<dbReference type="EMBL" id="CAIX01000211">
    <property type="protein sequence ID" value="CCI10316.1"/>
    <property type="molecule type" value="Genomic_DNA"/>
</dbReference>
<dbReference type="Proteomes" id="UP000053237">
    <property type="component" value="Unassembled WGS sequence"/>
</dbReference>
<accession>A0A024FTG6</accession>
<protein>
    <submittedName>
        <fullName evidence="1">Uncharacterized protein</fullName>
    </submittedName>
</protein>
<keyword evidence="2" id="KW-1185">Reference proteome</keyword>